<organism evidence="2 3">
    <name type="scientific">Rufibacter latericius</name>
    <dbReference type="NCBI Taxonomy" id="2487040"/>
    <lineage>
        <taxon>Bacteria</taxon>
        <taxon>Pseudomonadati</taxon>
        <taxon>Bacteroidota</taxon>
        <taxon>Cytophagia</taxon>
        <taxon>Cytophagales</taxon>
        <taxon>Hymenobacteraceae</taxon>
        <taxon>Rufibacter</taxon>
    </lineage>
</organism>
<dbReference type="EMBL" id="RJJD01000023">
    <property type="protein sequence ID" value="RNI21962.1"/>
    <property type="molecule type" value="Genomic_DNA"/>
</dbReference>
<name>A0A3M9M8U3_9BACT</name>
<reference evidence="2 3" key="1">
    <citation type="submission" date="2018-11" db="EMBL/GenBank/DDBJ databases">
        <title>Rufibacter latericius sp. nov., isolated from water in Baiyang Lake.</title>
        <authorList>
            <person name="Yang Y."/>
        </authorList>
    </citation>
    <scope>NUCLEOTIDE SEQUENCE [LARGE SCALE GENOMIC DNA]</scope>
    <source>
        <strain evidence="2 3">R-22-1c-1</strain>
    </source>
</reference>
<evidence type="ECO:0000313" key="3">
    <source>
        <dbReference type="Proteomes" id="UP000272117"/>
    </source>
</evidence>
<keyword evidence="3" id="KW-1185">Reference proteome</keyword>
<accession>A0A3M9M8U3</accession>
<sequence>MFKQYLTWKTGVLGMMLLLNAGCSSGQKAASSEFPNSFTVEVSNPLKRERESVLVMIKEEDLPRKGAAFNRNAFIVTDGKTEIPSQYNSKDAHNKGIALVLDQMAAGETRKLTVSYNPQGSNPRTYTKRTQAELSKKVGGRWENRKYIGGDFQNIDSLRVPSELTDHSYYLRYEGPGWESDKVGYRFYLDWRNAVDVFGKRTPQMALQKAGLDNYDSYHNMQEWGMDVLKVGKALGVGTLAMYDNGKAVRVEKTDSTYSKITQNGPVYSSILTDYYGWQVAGQKLNAHSQLSIHAGTRMTHHQLRLEGGNPQNIATGLIKDKAAKLVSDKGETGKRYGYMYTYGKQTLNSPPDNIGIAVLFDLKDFITFSDDPLSHVVQLKPSNGRANYYFLAAWELEPNGIKTEEQFRDYIIRTAEELANPVKVKVSK</sequence>
<keyword evidence="1" id="KW-0732">Signal</keyword>
<dbReference type="RefSeq" id="WP_123129284.1">
    <property type="nucleotide sequence ID" value="NZ_RJJD01000023.1"/>
</dbReference>
<feature type="chain" id="PRO_5018082104" evidence="1">
    <location>
        <begin position="30"/>
        <end position="429"/>
    </location>
</feature>
<proteinExistence type="predicted"/>
<evidence type="ECO:0000256" key="1">
    <source>
        <dbReference type="SAM" id="SignalP"/>
    </source>
</evidence>
<protein>
    <submittedName>
        <fullName evidence="2">DUF4861 domain-containing protein</fullName>
    </submittedName>
</protein>
<dbReference type="Proteomes" id="UP000272117">
    <property type="component" value="Unassembled WGS sequence"/>
</dbReference>
<comment type="caution">
    <text evidence="2">The sequence shown here is derived from an EMBL/GenBank/DDBJ whole genome shotgun (WGS) entry which is preliminary data.</text>
</comment>
<gene>
    <name evidence="2" type="ORF">EFB08_22755</name>
</gene>
<dbReference type="InterPro" id="IPR032342">
    <property type="entry name" value="DUF4861"/>
</dbReference>
<dbReference type="AlphaFoldDB" id="A0A3M9M8U3"/>
<evidence type="ECO:0000313" key="2">
    <source>
        <dbReference type="EMBL" id="RNI21962.1"/>
    </source>
</evidence>
<dbReference type="Pfam" id="PF16153">
    <property type="entry name" value="DUF4861"/>
    <property type="match status" value="1"/>
</dbReference>
<feature type="signal peptide" evidence="1">
    <location>
        <begin position="1"/>
        <end position="29"/>
    </location>
</feature>
<dbReference type="OrthoDB" id="846806at2"/>